<evidence type="ECO:0000313" key="4">
    <source>
        <dbReference type="Proteomes" id="UP000996601"/>
    </source>
</evidence>
<comment type="caution">
    <text evidence="3">The sequence shown here is derived from an EMBL/GenBank/DDBJ whole genome shotgun (WGS) entry which is preliminary data.</text>
</comment>
<sequence length="336" mass="37063">MNAALRLAPLLLALFAAPALANDTMAELKTGGLTFVRTPEVEMTSEALFISPEEIRVDYVFTNTSQKDVSGLVAFPMPDIGGDPYANVAMGDFETDNYLAFTASQDGKTVAVNLQQRAYASDIDVTEDLKASGVPLLPFATATKDALKKLPEHVAADWIARGLIFIDTYDNDGNGMKDYRTPLWSLKSVYWWRTTFPAGKEVKVQHRYKPSVGGTVGISFLEEGAAKGERYEDYVKRYCIEENIVRRAQQSEQDMQAGKSYLFENWISYILTTGANWSGPIKDFSLTIDKGAPENVVSFCGEGIKKTGPTTFEMKAKDFTPANEIDILLLKPSTAQ</sequence>
<protein>
    <submittedName>
        <fullName evidence="3">DUF4424 domain-containing protein</fullName>
    </submittedName>
</protein>
<feature type="domain" description="DUF4424" evidence="2">
    <location>
        <begin position="21"/>
        <end position="328"/>
    </location>
</feature>
<organism evidence="3 4">
    <name type="scientific">Shinella lacus</name>
    <dbReference type="NCBI Taxonomy" id="2654216"/>
    <lineage>
        <taxon>Bacteria</taxon>
        <taxon>Pseudomonadati</taxon>
        <taxon>Pseudomonadota</taxon>
        <taxon>Alphaproteobacteria</taxon>
        <taxon>Hyphomicrobiales</taxon>
        <taxon>Rhizobiaceae</taxon>
        <taxon>Shinella</taxon>
    </lineage>
</organism>
<evidence type="ECO:0000256" key="1">
    <source>
        <dbReference type="SAM" id="SignalP"/>
    </source>
</evidence>
<name>A0ABT1R9T7_9HYPH</name>
<feature type="signal peptide" evidence="1">
    <location>
        <begin position="1"/>
        <end position="21"/>
    </location>
</feature>
<dbReference type="InterPro" id="IPR025538">
    <property type="entry name" value="DUF4424"/>
</dbReference>
<evidence type="ECO:0000259" key="2">
    <source>
        <dbReference type="Pfam" id="PF14415"/>
    </source>
</evidence>
<feature type="chain" id="PRO_5046428276" evidence="1">
    <location>
        <begin position="22"/>
        <end position="336"/>
    </location>
</feature>
<accession>A0ABT1R9T7</accession>
<dbReference type="RefSeq" id="WP_256118579.1">
    <property type="nucleotide sequence ID" value="NZ_WHSB02000006.1"/>
</dbReference>
<dbReference type="Pfam" id="PF14415">
    <property type="entry name" value="DUF4424"/>
    <property type="match status" value="1"/>
</dbReference>
<evidence type="ECO:0000313" key="3">
    <source>
        <dbReference type="EMBL" id="MCQ4631949.1"/>
    </source>
</evidence>
<gene>
    <name evidence="3" type="ORF">GB927_018000</name>
</gene>
<proteinExistence type="predicted"/>
<dbReference type="Gene3D" id="2.60.40.3680">
    <property type="match status" value="2"/>
</dbReference>
<dbReference type="Proteomes" id="UP000996601">
    <property type="component" value="Unassembled WGS sequence"/>
</dbReference>
<keyword evidence="4" id="KW-1185">Reference proteome</keyword>
<reference evidence="3" key="1">
    <citation type="submission" date="2021-07" db="EMBL/GenBank/DDBJ databases">
        <title>Shinella sp. nov., a novel member of the genus Shinella from water.</title>
        <authorList>
            <person name="Deng Y."/>
        </authorList>
    </citation>
    <scope>NUCLEOTIDE SEQUENCE</scope>
    <source>
        <strain evidence="3">CPCC 100929</strain>
    </source>
</reference>
<keyword evidence="1" id="KW-0732">Signal</keyword>
<dbReference type="EMBL" id="WHSB02000006">
    <property type="protein sequence ID" value="MCQ4631949.1"/>
    <property type="molecule type" value="Genomic_DNA"/>
</dbReference>